<name>A0ABD3GZL9_9MARC</name>
<keyword evidence="3 13" id="KW-0813">Transport</keyword>
<keyword evidence="10" id="KW-0496">Mitochondrion</keyword>
<accession>A0ABD3GZL9</accession>
<dbReference type="Proteomes" id="UP001633002">
    <property type="component" value="Unassembled WGS sequence"/>
</dbReference>
<dbReference type="GO" id="GO:0005743">
    <property type="term" value="C:mitochondrial inner membrane"/>
    <property type="evidence" value="ECO:0007669"/>
    <property type="project" value="UniProtKB-SubCell"/>
</dbReference>
<dbReference type="InterPro" id="IPR023395">
    <property type="entry name" value="MCP_dom_sf"/>
</dbReference>
<gene>
    <name evidence="14" type="ORF">R1sor_002742</name>
</gene>
<protein>
    <recommendedName>
        <fullName evidence="16">Mitochondrial carrier protein</fullName>
    </recommendedName>
</protein>
<comment type="similarity">
    <text evidence="2 13">Belongs to the mitochondrial carrier (TC 2.A.29) family.</text>
</comment>
<evidence type="ECO:0000256" key="11">
    <source>
        <dbReference type="ARBA" id="ARBA00023136"/>
    </source>
</evidence>
<dbReference type="GO" id="GO:0046872">
    <property type="term" value="F:metal ion binding"/>
    <property type="evidence" value="ECO:0007669"/>
    <property type="project" value="UniProtKB-KW"/>
</dbReference>
<evidence type="ECO:0000256" key="7">
    <source>
        <dbReference type="ARBA" id="ARBA00022792"/>
    </source>
</evidence>
<feature type="repeat" description="Solcar" evidence="12">
    <location>
        <begin position="68"/>
        <end position="159"/>
    </location>
</feature>
<evidence type="ECO:0000256" key="1">
    <source>
        <dbReference type="ARBA" id="ARBA00004448"/>
    </source>
</evidence>
<proteinExistence type="inferred from homology"/>
<evidence type="ECO:0000256" key="6">
    <source>
        <dbReference type="ARBA" id="ARBA00022737"/>
    </source>
</evidence>
<evidence type="ECO:0000313" key="15">
    <source>
        <dbReference type="Proteomes" id="UP001633002"/>
    </source>
</evidence>
<keyword evidence="9" id="KW-1133">Transmembrane helix</keyword>
<evidence type="ECO:0000256" key="8">
    <source>
        <dbReference type="ARBA" id="ARBA00022837"/>
    </source>
</evidence>
<feature type="repeat" description="Solcar" evidence="12">
    <location>
        <begin position="270"/>
        <end position="360"/>
    </location>
</feature>
<keyword evidence="6" id="KW-0677">Repeat</keyword>
<evidence type="ECO:0000256" key="9">
    <source>
        <dbReference type="ARBA" id="ARBA00022989"/>
    </source>
</evidence>
<dbReference type="PRINTS" id="PR00926">
    <property type="entry name" value="MITOCARRIER"/>
</dbReference>
<keyword evidence="7" id="KW-0999">Mitochondrion inner membrane</keyword>
<dbReference type="PANTHER" id="PTHR24089">
    <property type="entry name" value="SOLUTE CARRIER FAMILY 25"/>
    <property type="match status" value="1"/>
</dbReference>
<feature type="repeat" description="Solcar" evidence="12">
    <location>
        <begin position="175"/>
        <end position="261"/>
    </location>
</feature>
<keyword evidence="11 12" id="KW-0472">Membrane</keyword>
<organism evidence="14 15">
    <name type="scientific">Riccia sorocarpa</name>
    <dbReference type="NCBI Taxonomy" id="122646"/>
    <lineage>
        <taxon>Eukaryota</taxon>
        <taxon>Viridiplantae</taxon>
        <taxon>Streptophyta</taxon>
        <taxon>Embryophyta</taxon>
        <taxon>Marchantiophyta</taxon>
        <taxon>Marchantiopsida</taxon>
        <taxon>Marchantiidae</taxon>
        <taxon>Marchantiales</taxon>
        <taxon>Ricciaceae</taxon>
        <taxon>Riccia</taxon>
    </lineage>
</organism>
<keyword evidence="15" id="KW-1185">Reference proteome</keyword>
<evidence type="ECO:0000313" key="14">
    <source>
        <dbReference type="EMBL" id="KAL3684720.1"/>
    </source>
</evidence>
<evidence type="ECO:0000256" key="12">
    <source>
        <dbReference type="PROSITE-ProRule" id="PRU00282"/>
    </source>
</evidence>
<evidence type="ECO:0000256" key="3">
    <source>
        <dbReference type="ARBA" id="ARBA00022448"/>
    </source>
</evidence>
<dbReference type="Gene3D" id="1.50.40.10">
    <property type="entry name" value="Mitochondrial carrier domain"/>
    <property type="match status" value="1"/>
</dbReference>
<evidence type="ECO:0000256" key="4">
    <source>
        <dbReference type="ARBA" id="ARBA00022692"/>
    </source>
</evidence>
<keyword evidence="8" id="KW-0106">Calcium</keyword>
<dbReference type="EMBL" id="JBJQOH010000006">
    <property type="protein sequence ID" value="KAL3684720.1"/>
    <property type="molecule type" value="Genomic_DNA"/>
</dbReference>
<dbReference type="Pfam" id="PF00153">
    <property type="entry name" value="Mito_carr"/>
    <property type="match status" value="3"/>
</dbReference>
<dbReference type="PROSITE" id="PS50920">
    <property type="entry name" value="SOLCAR"/>
    <property type="match status" value="3"/>
</dbReference>
<dbReference type="FunFam" id="1.50.40.10:FF:000016">
    <property type="entry name" value="Solute carrier family 25 member 23"/>
    <property type="match status" value="1"/>
</dbReference>
<evidence type="ECO:0000256" key="2">
    <source>
        <dbReference type="ARBA" id="ARBA00006375"/>
    </source>
</evidence>
<keyword evidence="4 12" id="KW-0812">Transmembrane</keyword>
<sequence length="367" mass="39242">MQTDAATAGETRLHGGVGGVVGQRAAATFTSTVAVEDPARLPMDRESEGRAASIADAQQNVNVRPSQIGTAGQLLAGGIAGAVSKTCTAPLARLTILFQVQGMNANGEKLSRPSILKEAARIVREEGFMAFWKGNGVTIVHRLPYSSVNFFAYEQYKMHLRSMLGIEGKQESLGVGMGTRLLAGGAAGITAATLTYPLDLVRTRLAAQTNHMYYTGISHALKTIYTEEGPRGLYKGLGTTLLGVGPNIAINFCVYETLKSLWLQSRPDSSPIVVSLGCGSLAGICSSTATFPIDLVRRRMQLEGAGGKARVYKSGLVGTVGHIVKVEGWLGLYRGIVPEYFKVIPSVGIVFMTYEFIKRILQPDAWD</sequence>
<evidence type="ECO:0008006" key="16">
    <source>
        <dbReference type="Google" id="ProtNLM"/>
    </source>
</evidence>
<evidence type="ECO:0000256" key="5">
    <source>
        <dbReference type="ARBA" id="ARBA00022723"/>
    </source>
</evidence>
<dbReference type="AlphaFoldDB" id="A0ABD3GZL9"/>
<comment type="caution">
    <text evidence="14">The sequence shown here is derived from an EMBL/GenBank/DDBJ whole genome shotgun (WGS) entry which is preliminary data.</text>
</comment>
<comment type="subcellular location">
    <subcellularLocation>
        <location evidence="1">Mitochondrion inner membrane</location>
        <topology evidence="1">Multi-pass membrane protein</topology>
    </subcellularLocation>
</comment>
<dbReference type="SUPFAM" id="SSF103506">
    <property type="entry name" value="Mitochondrial carrier"/>
    <property type="match status" value="1"/>
</dbReference>
<reference evidence="14 15" key="1">
    <citation type="submission" date="2024-09" db="EMBL/GenBank/DDBJ databases">
        <title>Chromosome-scale assembly of Riccia sorocarpa.</title>
        <authorList>
            <person name="Paukszto L."/>
        </authorList>
    </citation>
    <scope>NUCLEOTIDE SEQUENCE [LARGE SCALE GENOMIC DNA]</scope>
    <source>
        <strain evidence="14">LP-2024</strain>
        <tissue evidence="14">Aerial parts of the thallus</tissue>
    </source>
</reference>
<evidence type="ECO:0000256" key="10">
    <source>
        <dbReference type="ARBA" id="ARBA00023128"/>
    </source>
</evidence>
<evidence type="ECO:0000256" key="13">
    <source>
        <dbReference type="RuleBase" id="RU000488"/>
    </source>
</evidence>
<keyword evidence="5" id="KW-0479">Metal-binding</keyword>
<dbReference type="InterPro" id="IPR018108">
    <property type="entry name" value="MCP_transmembrane"/>
</dbReference>
<dbReference type="InterPro" id="IPR002067">
    <property type="entry name" value="MCP"/>
</dbReference>